<dbReference type="EMBL" id="MFKW01000025">
    <property type="protein sequence ID" value="OGG51530.1"/>
    <property type="molecule type" value="Genomic_DNA"/>
</dbReference>
<sequence>MNYRTLERIVRGYSNHRRIQMLELLNKTPELSVEEVASTLRINYKTAAEHIRRLAISALVVKRNAGNAVRLKVSKRGDSILKFLRTLE</sequence>
<dbReference type="GO" id="GO:0003700">
    <property type="term" value="F:DNA-binding transcription factor activity"/>
    <property type="evidence" value="ECO:0007669"/>
    <property type="project" value="InterPro"/>
</dbReference>
<evidence type="ECO:0000259" key="1">
    <source>
        <dbReference type="PROSITE" id="PS50987"/>
    </source>
</evidence>
<dbReference type="SUPFAM" id="SSF46785">
    <property type="entry name" value="Winged helix' DNA-binding domain"/>
    <property type="match status" value="1"/>
</dbReference>
<comment type="caution">
    <text evidence="2">The sequence shown here is derived from an EMBL/GenBank/DDBJ whole genome shotgun (WGS) entry which is preliminary data.</text>
</comment>
<evidence type="ECO:0000313" key="2">
    <source>
        <dbReference type="EMBL" id="OGG51530.1"/>
    </source>
</evidence>
<organism evidence="2 3">
    <name type="scientific">Candidatus Kaiserbacteria bacterium RIFCSPHIGHO2_01_FULL_54_36b</name>
    <dbReference type="NCBI Taxonomy" id="1798483"/>
    <lineage>
        <taxon>Bacteria</taxon>
        <taxon>Candidatus Kaiseribacteriota</taxon>
    </lineage>
</organism>
<dbReference type="Gene3D" id="1.10.10.10">
    <property type="entry name" value="Winged helix-like DNA-binding domain superfamily/Winged helix DNA-binding domain"/>
    <property type="match status" value="1"/>
</dbReference>
<dbReference type="InterPro" id="IPR036388">
    <property type="entry name" value="WH-like_DNA-bd_sf"/>
</dbReference>
<dbReference type="PROSITE" id="PS50987">
    <property type="entry name" value="HTH_ARSR_2"/>
    <property type="match status" value="1"/>
</dbReference>
<gene>
    <name evidence="2" type="ORF">A2704_00735</name>
</gene>
<feature type="domain" description="HTH arsR-type" evidence="1">
    <location>
        <begin position="1"/>
        <end position="88"/>
    </location>
</feature>
<dbReference type="InterPro" id="IPR036390">
    <property type="entry name" value="WH_DNA-bd_sf"/>
</dbReference>
<accession>A0A1F6CR24</accession>
<dbReference type="InterPro" id="IPR001845">
    <property type="entry name" value="HTH_ArsR_DNA-bd_dom"/>
</dbReference>
<protein>
    <recommendedName>
        <fullName evidence="1">HTH arsR-type domain-containing protein</fullName>
    </recommendedName>
</protein>
<reference evidence="2 3" key="1">
    <citation type="journal article" date="2016" name="Nat. Commun.">
        <title>Thousands of microbial genomes shed light on interconnected biogeochemical processes in an aquifer system.</title>
        <authorList>
            <person name="Anantharaman K."/>
            <person name="Brown C.T."/>
            <person name="Hug L.A."/>
            <person name="Sharon I."/>
            <person name="Castelle C.J."/>
            <person name="Probst A.J."/>
            <person name="Thomas B.C."/>
            <person name="Singh A."/>
            <person name="Wilkins M.J."/>
            <person name="Karaoz U."/>
            <person name="Brodie E.L."/>
            <person name="Williams K.H."/>
            <person name="Hubbard S.S."/>
            <person name="Banfield J.F."/>
        </authorList>
    </citation>
    <scope>NUCLEOTIDE SEQUENCE [LARGE SCALE GENOMIC DNA]</scope>
</reference>
<name>A0A1F6CR24_9BACT</name>
<dbReference type="Proteomes" id="UP000176445">
    <property type="component" value="Unassembled WGS sequence"/>
</dbReference>
<dbReference type="AlphaFoldDB" id="A0A1F6CR24"/>
<proteinExistence type="predicted"/>
<evidence type="ECO:0000313" key="3">
    <source>
        <dbReference type="Proteomes" id="UP000176445"/>
    </source>
</evidence>